<comment type="similarity">
    <text evidence="9">Belongs to the TmcA family.</text>
</comment>
<keyword evidence="8 9" id="KW-0012">Acyltransferase</keyword>
<evidence type="ECO:0000256" key="6">
    <source>
        <dbReference type="ARBA" id="ARBA00022840"/>
    </source>
</evidence>
<dbReference type="Proteomes" id="UP000192769">
    <property type="component" value="Unassembled WGS sequence"/>
</dbReference>
<keyword evidence="5 9" id="KW-0547">Nucleotide-binding</keyword>
<dbReference type="RefSeq" id="WP_081138320.1">
    <property type="nucleotide sequence ID" value="NZ_MWUE01000012.1"/>
</dbReference>
<evidence type="ECO:0000256" key="9">
    <source>
        <dbReference type="HAMAP-Rule" id="MF_01886"/>
    </source>
</evidence>
<dbReference type="OrthoDB" id="5578851at2"/>
<name>A0A1V9DLF6_9GAMM</name>
<dbReference type="HAMAP" id="MF_01886">
    <property type="entry name" value="tRNA_acetyltr_TmcA"/>
    <property type="match status" value="1"/>
</dbReference>
<keyword evidence="12" id="KW-1185">Reference proteome</keyword>
<keyword evidence="7 9" id="KW-0694">RNA-binding</keyword>
<comment type="subcellular location">
    <subcellularLocation>
        <location evidence="9">Cytoplasm</location>
    </subcellularLocation>
</comment>
<dbReference type="GO" id="GO:0000049">
    <property type="term" value="F:tRNA binding"/>
    <property type="evidence" value="ECO:0007669"/>
    <property type="project" value="UniProtKB-UniRule"/>
</dbReference>
<dbReference type="SUPFAM" id="SSF52540">
    <property type="entry name" value="P-loop containing nucleoside triphosphate hydrolases"/>
    <property type="match status" value="1"/>
</dbReference>
<dbReference type="Gene3D" id="3.40.50.300">
    <property type="entry name" value="P-loop containing nucleotide triphosphate hydrolases"/>
    <property type="match status" value="1"/>
</dbReference>
<dbReference type="GO" id="GO:0051391">
    <property type="term" value="P:tRNA acetylation"/>
    <property type="evidence" value="ECO:0007669"/>
    <property type="project" value="UniProtKB-UniRule"/>
</dbReference>
<dbReference type="InterPro" id="IPR027417">
    <property type="entry name" value="P-loop_NTPase"/>
</dbReference>
<keyword evidence="4 9" id="KW-0819">tRNA processing</keyword>
<organism evidence="11 12">
    <name type="scientific">Pantoea latae</name>
    <dbReference type="NCBI Taxonomy" id="1964541"/>
    <lineage>
        <taxon>Bacteria</taxon>
        <taxon>Pseudomonadati</taxon>
        <taxon>Pseudomonadota</taxon>
        <taxon>Gammaproteobacteria</taxon>
        <taxon>Enterobacterales</taxon>
        <taxon>Erwiniaceae</taxon>
        <taxon>Pantoea</taxon>
    </lineage>
</organism>
<dbReference type="PANTHER" id="PTHR10925">
    <property type="entry name" value="N-ACETYLTRANSFERASE 10"/>
    <property type="match status" value="1"/>
</dbReference>
<accession>A0A1V9DLF6</accession>
<dbReference type="InterPro" id="IPR032672">
    <property type="entry name" value="TmcA/NAT10/Kre33"/>
</dbReference>
<evidence type="ECO:0000256" key="1">
    <source>
        <dbReference type="ARBA" id="ARBA00022490"/>
    </source>
</evidence>
<dbReference type="GO" id="GO:1904812">
    <property type="term" value="P:rRNA acetylation involved in maturation of SSU-rRNA"/>
    <property type="evidence" value="ECO:0007669"/>
    <property type="project" value="TreeGrafter"/>
</dbReference>
<dbReference type="GO" id="GO:0051392">
    <property type="term" value="F:tRNA cytidine N4-acetyltransferase activity"/>
    <property type="evidence" value="ECO:0007669"/>
    <property type="project" value="UniProtKB-UniRule"/>
</dbReference>
<keyword evidence="6 9" id="KW-0067">ATP-binding</keyword>
<dbReference type="InterPro" id="IPR033442">
    <property type="entry name" value="TmcA_tRNA_bind"/>
</dbReference>
<dbReference type="Pfam" id="PF13718">
    <property type="entry name" value="GNAT_acetyltr_2"/>
    <property type="match status" value="2"/>
</dbReference>
<evidence type="ECO:0000256" key="4">
    <source>
        <dbReference type="ARBA" id="ARBA00022694"/>
    </source>
</evidence>
<evidence type="ECO:0000256" key="8">
    <source>
        <dbReference type="ARBA" id="ARBA00023315"/>
    </source>
</evidence>
<dbReference type="InterPro" id="IPR007807">
    <property type="entry name" value="TcmA/NAT10_helicase"/>
</dbReference>
<dbReference type="SUPFAM" id="SSF55729">
    <property type="entry name" value="Acyl-CoA N-acyltransferases (Nat)"/>
    <property type="match status" value="1"/>
</dbReference>
<dbReference type="PROSITE" id="PS51186">
    <property type="entry name" value="GNAT"/>
    <property type="match status" value="1"/>
</dbReference>
<gene>
    <name evidence="9" type="primary">tmcA</name>
    <name evidence="11" type="ORF">B2J69_08675</name>
</gene>
<evidence type="ECO:0000256" key="3">
    <source>
        <dbReference type="ARBA" id="ARBA00022679"/>
    </source>
</evidence>
<dbReference type="Gene3D" id="3.40.630.30">
    <property type="match status" value="1"/>
</dbReference>
<dbReference type="InterPro" id="IPR038321">
    <property type="entry name" value="TmcA_C_sf"/>
</dbReference>
<dbReference type="Pfam" id="PF05127">
    <property type="entry name" value="NAT10_TcmA_helicase"/>
    <property type="match status" value="1"/>
</dbReference>
<feature type="binding site" evidence="9">
    <location>
        <position position="313"/>
    </location>
    <ligand>
        <name>ATP</name>
        <dbReference type="ChEBI" id="CHEBI:30616"/>
    </ligand>
</feature>
<dbReference type="PANTHER" id="PTHR10925:SF5">
    <property type="entry name" value="RNA CYTIDINE ACETYLTRANSFERASE"/>
    <property type="match status" value="1"/>
</dbReference>
<comment type="caution">
    <text evidence="9">Lacks conserved residue(s) required for the propagation of feature annotation.</text>
</comment>
<protein>
    <recommendedName>
        <fullName evidence="9">tRNA(Met) cytidine acetyltransferase TmcA</fullName>
        <ecNumber evidence="9">2.3.1.193</ecNumber>
    </recommendedName>
</protein>
<comment type="function">
    <text evidence="9">Catalyzes the formation of N(4)-acetylcytidine (ac(4)C) at the wobble position of tRNA(Met), by using acetyl-CoA as an acetyl donor and ATP (or GTP).</text>
</comment>
<dbReference type="GO" id="GO:0002101">
    <property type="term" value="P:tRNA wobble cytosine modification"/>
    <property type="evidence" value="ECO:0007669"/>
    <property type="project" value="UniProtKB-UniRule"/>
</dbReference>
<keyword evidence="3 9" id="KW-0808">Transferase</keyword>
<evidence type="ECO:0000256" key="7">
    <source>
        <dbReference type="ARBA" id="ARBA00022884"/>
    </source>
</evidence>
<evidence type="ECO:0000256" key="2">
    <source>
        <dbReference type="ARBA" id="ARBA00022555"/>
    </source>
</evidence>
<proteinExistence type="inferred from homology"/>
<feature type="binding site" evidence="9">
    <location>
        <begin position="454"/>
        <end position="456"/>
    </location>
    <ligand>
        <name>acetyl-CoA</name>
        <dbReference type="ChEBI" id="CHEBI:57288"/>
    </ligand>
</feature>
<dbReference type="GO" id="GO:0005524">
    <property type="term" value="F:ATP binding"/>
    <property type="evidence" value="ECO:0007669"/>
    <property type="project" value="UniProtKB-UniRule"/>
</dbReference>
<keyword evidence="2 9" id="KW-0820">tRNA-binding</keyword>
<evidence type="ECO:0000313" key="11">
    <source>
        <dbReference type="EMBL" id="OQP34670.1"/>
    </source>
</evidence>
<comment type="caution">
    <text evidence="11">The sequence shown here is derived from an EMBL/GenBank/DDBJ whole genome shotgun (WGS) entry which is preliminary data.</text>
</comment>
<dbReference type="FunFam" id="3.40.50.11040:FF:000003">
    <property type="entry name" value="tRNA(Met) cytidine acetyltransferase TmcA"/>
    <property type="match status" value="1"/>
</dbReference>
<dbReference type="Gene3D" id="3.40.50.11040">
    <property type="match status" value="1"/>
</dbReference>
<dbReference type="FunFam" id="3.40.50.300:FF:001011">
    <property type="entry name" value="tRNA(Met) cytidine acetyltransferase TmcA"/>
    <property type="match status" value="1"/>
</dbReference>
<dbReference type="InterPro" id="IPR016181">
    <property type="entry name" value="Acyl_CoA_acyltransferase"/>
</dbReference>
<dbReference type="Pfam" id="PF17176">
    <property type="entry name" value="tRNA_bind_3"/>
    <property type="match status" value="1"/>
</dbReference>
<dbReference type="GO" id="GO:1990883">
    <property type="term" value="F:18S rRNA cytidine N-acetyltransferase activity"/>
    <property type="evidence" value="ECO:0007669"/>
    <property type="project" value="TreeGrafter"/>
</dbReference>
<feature type="domain" description="N-acetyltransferase" evidence="10">
    <location>
        <begin position="382"/>
        <end position="523"/>
    </location>
</feature>
<dbReference type="InterPro" id="IPR024914">
    <property type="entry name" value="tRNA_acetyltr_TmcA"/>
</dbReference>
<evidence type="ECO:0000256" key="5">
    <source>
        <dbReference type="ARBA" id="ARBA00022741"/>
    </source>
</evidence>
<comment type="catalytic activity">
    <reaction evidence="9">
        <text>cytidine(34) in elongator tRNA(Met) + acetyl-CoA + ATP + H2O = N(4)-acetylcytidine(34) in elongator tRNA(Met) + ADP + phosphate + CoA + H(+)</text>
        <dbReference type="Rhea" id="RHEA:43788"/>
        <dbReference type="Rhea" id="RHEA-COMP:10693"/>
        <dbReference type="Rhea" id="RHEA-COMP:10694"/>
        <dbReference type="ChEBI" id="CHEBI:15377"/>
        <dbReference type="ChEBI" id="CHEBI:15378"/>
        <dbReference type="ChEBI" id="CHEBI:30616"/>
        <dbReference type="ChEBI" id="CHEBI:43474"/>
        <dbReference type="ChEBI" id="CHEBI:57287"/>
        <dbReference type="ChEBI" id="CHEBI:57288"/>
        <dbReference type="ChEBI" id="CHEBI:74900"/>
        <dbReference type="ChEBI" id="CHEBI:82748"/>
        <dbReference type="ChEBI" id="CHEBI:456216"/>
        <dbReference type="EC" id="2.3.1.193"/>
    </reaction>
</comment>
<reference evidence="11 12" key="1">
    <citation type="submission" date="2017-02" db="EMBL/GenBank/DDBJ databases">
        <title>Whole genome shotgun sequence of Pantoea agglomerans strain AS1 isolated from a cycad, Zamia floridana in Central Florida, USA.</title>
        <authorList>
            <person name="Lata P."/>
            <person name="Govindarajan S."/>
            <person name="Qi F."/>
            <person name="Li J.-L."/>
            <person name="Maurya S.K."/>
            <person name="Sahoo M.K."/>
        </authorList>
    </citation>
    <scope>NUCLEOTIDE SEQUENCE [LARGE SCALE GENOMIC DNA]</scope>
    <source>
        <strain evidence="11 12">AS1</strain>
    </source>
</reference>
<evidence type="ECO:0000259" key="10">
    <source>
        <dbReference type="PROSITE" id="PS51186"/>
    </source>
</evidence>
<dbReference type="Gene3D" id="1.20.120.890">
    <property type="entry name" value="tRNA(Met) cytidine acetyltransferase, tail domain"/>
    <property type="match status" value="1"/>
</dbReference>
<dbReference type="AlphaFoldDB" id="A0A1V9DLF6"/>
<keyword evidence="1 9" id="KW-0963">Cytoplasm</keyword>
<dbReference type="GO" id="GO:0005737">
    <property type="term" value="C:cytoplasm"/>
    <property type="evidence" value="ECO:0007669"/>
    <property type="project" value="UniProtKB-SubCell"/>
</dbReference>
<dbReference type="InterPro" id="IPR013562">
    <property type="entry name" value="TmcA/NAT10_N"/>
</dbReference>
<feature type="binding site" evidence="9">
    <location>
        <position position="174"/>
    </location>
    <ligand>
        <name>ATP</name>
        <dbReference type="ChEBI" id="CHEBI:30616"/>
    </ligand>
</feature>
<dbReference type="EMBL" id="MWUE01000012">
    <property type="protein sequence ID" value="OQP34670.1"/>
    <property type="molecule type" value="Genomic_DNA"/>
</dbReference>
<dbReference type="EC" id="2.3.1.193" evidence="9"/>
<dbReference type="Pfam" id="PF08351">
    <property type="entry name" value="TmcA_N"/>
    <property type="match status" value="1"/>
</dbReference>
<evidence type="ECO:0000313" key="12">
    <source>
        <dbReference type="Proteomes" id="UP000192769"/>
    </source>
</evidence>
<dbReference type="InterPro" id="IPR000182">
    <property type="entry name" value="GNAT_dom"/>
</dbReference>
<sequence length="655" mass="71054">MSPEQLGRQMQQAGIRRLCVISGEPEWCLTRAAEWRAGLPGDWLLVGDAPIDDLPHCAPAALRTLLGREFTHALFDARRGFHAEALAALAGTLRAGSWLLLLTPPWARWAQQPDQDSLRWADVAEPIATPNFIRHLQQTLLADPSVALLRQDAPPRIAPLAEMPGWQCRAPQQQQAILQQLLTMAPGVAVLTAPRGRGKSALAGMLARHIPGTPIAAPAKASTEVLARFAGDAFHFMAPDAILAQPDLAADWLIVDEAAAIPTPLLSALVARFPRVLLTTTVQGYEGTGRGFILKFCAGLPRVRYFTLDEPLRWSRQDPLEAWLNQALLFEDASPASASLPAAPRRMPAGAWRRDAAQPQAAYRLLASAHYRTSPLDLRRLMDAPGMTLWLSGDAPALQGALWLVEEGGLTPELAQAVWAGRRRPRGNLVAQSLAAHAGFVEAATLRSRRISRIAVAAEQRRQGIGQALVAAVQAQQEVDFLSVSFGYTEALWAFWRACGFTLARIGTQREASSGCYAAMAIRALTPAGRALQQRAAARLARDWPQLRQQIAEPIALPETFSPFNDEDAWLAAGFAWAQRPLEATLPVLQRLADRVAVSPLLQAVLQPQADLGNVAQQAGLAGRKALVARLRLDAAAALSEWDAARASLLRQQVE</sequence>